<dbReference type="EMBL" id="CAEZSR010000144">
    <property type="protein sequence ID" value="CAB4579686.1"/>
    <property type="molecule type" value="Genomic_DNA"/>
</dbReference>
<organism evidence="2">
    <name type="scientific">freshwater metagenome</name>
    <dbReference type="NCBI Taxonomy" id="449393"/>
    <lineage>
        <taxon>unclassified sequences</taxon>
        <taxon>metagenomes</taxon>
        <taxon>ecological metagenomes</taxon>
    </lineage>
</organism>
<dbReference type="PANTHER" id="PTHR30575:SF0">
    <property type="entry name" value="XAA-ARG DIPEPTIDASE"/>
    <property type="match status" value="1"/>
</dbReference>
<dbReference type="GO" id="GO:0016805">
    <property type="term" value="F:dipeptidase activity"/>
    <property type="evidence" value="ECO:0007669"/>
    <property type="project" value="InterPro"/>
</dbReference>
<dbReference type="SUPFAM" id="SSF55031">
    <property type="entry name" value="Bacterial exopeptidase dimerisation domain"/>
    <property type="match status" value="1"/>
</dbReference>
<dbReference type="Gene3D" id="3.30.70.360">
    <property type="match status" value="1"/>
</dbReference>
<dbReference type="InterPro" id="IPR011650">
    <property type="entry name" value="Peptidase_M20_dimer"/>
</dbReference>
<dbReference type="CDD" id="cd05672">
    <property type="entry name" value="M20_ACY1L2-like"/>
    <property type="match status" value="1"/>
</dbReference>
<dbReference type="PIRSF" id="PIRSF037226">
    <property type="entry name" value="Amidohydrolase_ACY1L2_prd"/>
    <property type="match status" value="1"/>
</dbReference>
<dbReference type="Gene3D" id="3.40.630.10">
    <property type="entry name" value="Zn peptidases"/>
    <property type="match status" value="1"/>
</dbReference>
<dbReference type="InterPro" id="IPR002933">
    <property type="entry name" value="Peptidase_M20"/>
</dbReference>
<dbReference type="InterPro" id="IPR017439">
    <property type="entry name" value="Amidohydrolase"/>
</dbReference>
<evidence type="ECO:0000259" key="1">
    <source>
        <dbReference type="Pfam" id="PF07687"/>
    </source>
</evidence>
<feature type="domain" description="Peptidase M20 dimerisation" evidence="1">
    <location>
        <begin position="181"/>
        <end position="272"/>
    </location>
</feature>
<proteinExistence type="predicted"/>
<dbReference type="NCBIfam" id="TIGR01891">
    <property type="entry name" value="amidohydrolases"/>
    <property type="match status" value="1"/>
</dbReference>
<name>A0A6J6EU69_9ZZZZ</name>
<sequence>MSSAPAAADARVEDLKRRVCDEVDRLADRLIDASHQIHAHPELNYQEVFAHDLLTGVLDDLGLQPTRHAYGVGTAFEARAGEGGPEVAVLCEYDALPGIGHACGHNVIATSGLGAGLALAAIAGDAGGRVRIMGTPAEEGGGGKILMARQGAFDGLAAAMMVHPADADLIRMDCIAVQEMYVDYQGRAAHAAAAPQEGRNALDAAVLGYLNVAALRQHILPGERIHGIFTKAGDKANIVPAETSMTWMVRSPTIASLQPLKQRVLACLEASAAATGCSCSHSWQDVTYADMIDNGPMVASYVANAARLGRTVQDPRVIGKAVVGSTDMGNVSYLVPSIHPMIKVADDGVPIHTPAFAEFARSEQGDRAVLDGAKAMAMTVIDLWADAAMREQVEAAFAARPADGNVL</sequence>
<dbReference type="InterPro" id="IPR036264">
    <property type="entry name" value="Bact_exopeptidase_dim_dom"/>
</dbReference>
<accession>A0A6J6EU69</accession>
<dbReference type="Pfam" id="PF07687">
    <property type="entry name" value="M20_dimer"/>
    <property type="match status" value="1"/>
</dbReference>
<dbReference type="SUPFAM" id="SSF53187">
    <property type="entry name" value="Zn-dependent exopeptidases"/>
    <property type="match status" value="1"/>
</dbReference>
<protein>
    <submittedName>
        <fullName evidence="2">Unannotated protein</fullName>
    </submittedName>
</protein>
<dbReference type="InterPro" id="IPR017144">
    <property type="entry name" value="Xaa-Arg_dipeptidase"/>
</dbReference>
<dbReference type="AlphaFoldDB" id="A0A6J6EU69"/>
<gene>
    <name evidence="2" type="ORF">UFOPK1493_02975</name>
</gene>
<evidence type="ECO:0000313" key="2">
    <source>
        <dbReference type="EMBL" id="CAB4579686.1"/>
    </source>
</evidence>
<dbReference type="Pfam" id="PF01546">
    <property type="entry name" value="Peptidase_M20"/>
    <property type="match status" value="1"/>
</dbReference>
<dbReference type="InterPro" id="IPR052030">
    <property type="entry name" value="Peptidase_M20/M20A_hydrolases"/>
</dbReference>
<dbReference type="FunFam" id="3.30.70.360:FF:000004">
    <property type="entry name" value="Peptidase M20 domain-containing protein 2"/>
    <property type="match status" value="1"/>
</dbReference>
<reference evidence="2" key="1">
    <citation type="submission" date="2020-05" db="EMBL/GenBank/DDBJ databases">
        <authorList>
            <person name="Chiriac C."/>
            <person name="Salcher M."/>
            <person name="Ghai R."/>
            <person name="Kavagutti S V."/>
        </authorList>
    </citation>
    <scope>NUCLEOTIDE SEQUENCE</scope>
</reference>
<dbReference type="PANTHER" id="PTHR30575">
    <property type="entry name" value="PEPTIDASE M20"/>
    <property type="match status" value="1"/>
</dbReference>